<feature type="region of interest" description="Disordered" evidence="1">
    <location>
        <begin position="177"/>
        <end position="206"/>
    </location>
</feature>
<gene>
    <name evidence="3" type="ORF">KDL28_38185</name>
</gene>
<keyword evidence="2" id="KW-1133">Transmembrane helix</keyword>
<dbReference type="Proteomes" id="UP001165283">
    <property type="component" value="Unassembled WGS sequence"/>
</dbReference>
<evidence type="ECO:0000256" key="1">
    <source>
        <dbReference type="SAM" id="MobiDB-lite"/>
    </source>
</evidence>
<feature type="transmembrane region" description="Helical" evidence="2">
    <location>
        <begin position="97"/>
        <end position="116"/>
    </location>
</feature>
<keyword evidence="2" id="KW-0812">Transmembrane</keyword>
<accession>A0ABT1ACU5</accession>
<feature type="compositionally biased region" description="Basic and acidic residues" evidence="1">
    <location>
        <begin position="408"/>
        <end position="431"/>
    </location>
</feature>
<reference evidence="3" key="1">
    <citation type="submission" date="2021-04" db="EMBL/GenBank/DDBJ databases">
        <title>Pseudonocardia sp. nov., isolated from sandy soil of mangrove forest.</title>
        <authorList>
            <person name="Zan Z."/>
            <person name="Huang R."/>
            <person name="Liu W."/>
        </authorList>
    </citation>
    <scope>NUCLEOTIDE SEQUENCE</scope>
    <source>
        <strain evidence="3">S2-4</strain>
    </source>
</reference>
<keyword evidence="4" id="KW-1185">Reference proteome</keyword>
<evidence type="ECO:0000256" key="2">
    <source>
        <dbReference type="SAM" id="Phobius"/>
    </source>
</evidence>
<evidence type="ECO:0000313" key="3">
    <source>
        <dbReference type="EMBL" id="MCO1660894.1"/>
    </source>
</evidence>
<feature type="transmembrane region" description="Helical" evidence="2">
    <location>
        <begin position="128"/>
        <end position="152"/>
    </location>
</feature>
<keyword evidence="2" id="KW-0472">Membrane</keyword>
<dbReference type="EMBL" id="JAGSOV010000097">
    <property type="protein sequence ID" value="MCO1660894.1"/>
    <property type="molecule type" value="Genomic_DNA"/>
</dbReference>
<sequence>MTAWARERFWLVPTVCAASAVALGLVLTELDVVLLRSADLPFLFGGGPEGARALLSAVITSMISFTALTFSITIVVLQLTSGQFSPRVLRTFLRDRFNQVTLGVFVATFSYAMTVLRSVRGTAAVSPFVPQIAVTTAFGFVLTSVLVFLGYLHHTAQAIRVATIIDSIGAETRAVLERRHPPQHDDTGAPVSRSDDDGRSVPATRPGVLQSVDDAALARLAGAAGGEVEVLRAVGEFVPAGAALLHVRDGGRADDDRLRAAVVLGKERSMDQDVGFGLRQLVDIAARALSPGVNDATTAVQVVDQLHDLLRRLATRPLPGRRTVAVDGRTVVTVPEPDFEQYLDLAVEEIQRWGADDPRIQKRLEGMVRDLVTVARPENTAVLARRLARWDEHVVLSGGIDLTPSDVGLRRPEHPSGGRPPGRADARPPAE</sequence>
<name>A0ABT1ACU5_9PSEU</name>
<feature type="transmembrane region" description="Helical" evidence="2">
    <location>
        <begin position="52"/>
        <end position="77"/>
    </location>
</feature>
<proteinExistence type="predicted"/>
<feature type="region of interest" description="Disordered" evidence="1">
    <location>
        <begin position="404"/>
        <end position="431"/>
    </location>
</feature>
<feature type="compositionally biased region" description="Basic and acidic residues" evidence="1">
    <location>
        <begin position="177"/>
        <end position="199"/>
    </location>
</feature>
<comment type="caution">
    <text evidence="3">The sequence shown here is derived from an EMBL/GenBank/DDBJ whole genome shotgun (WGS) entry which is preliminary data.</text>
</comment>
<dbReference type="InterPro" id="IPR018723">
    <property type="entry name" value="DUF2254_membrane"/>
</dbReference>
<evidence type="ECO:0000313" key="4">
    <source>
        <dbReference type="Proteomes" id="UP001165283"/>
    </source>
</evidence>
<protein>
    <submittedName>
        <fullName evidence="3">DUF2254 domain-containing protein</fullName>
    </submittedName>
</protein>
<organism evidence="3 4">
    <name type="scientific">Pseudonocardia humida</name>
    <dbReference type="NCBI Taxonomy" id="2800819"/>
    <lineage>
        <taxon>Bacteria</taxon>
        <taxon>Bacillati</taxon>
        <taxon>Actinomycetota</taxon>
        <taxon>Actinomycetes</taxon>
        <taxon>Pseudonocardiales</taxon>
        <taxon>Pseudonocardiaceae</taxon>
        <taxon>Pseudonocardia</taxon>
    </lineage>
</organism>
<dbReference type="RefSeq" id="WP_252446422.1">
    <property type="nucleotide sequence ID" value="NZ_JAGSOV010000097.1"/>
</dbReference>
<dbReference type="Pfam" id="PF10011">
    <property type="entry name" value="DUF2254"/>
    <property type="match status" value="1"/>
</dbReference>